<organism evidence="1 2">
    <name type="scientific">Vibrio europaeus</name>
    <dbReference type="NCBI Taxonomy" id="300876"/>
    <lineage>
        <taxon>Bacteria</taxon>
        <taxon>Pseudomonadati</taxon>
        <taxon>Pseudomonadota</taxon>
        <taxon>Gammaproteobacteria</taxon>
        <taxon>Vibrionales</taxon>
        <taxon>Vibrionaceae</taxon>
        <taxon>Vibrio</taxon>
        <taxon>Vibrio oreintalis group</taxon>
    </lineage>
</organism>
<evidence type="ECO:0000313" key="2">
    <source>
        <dbReference type="Proteomes" id="UP000501443"/>
    </source>
</evidence>
<dbReference type="Proteomes" id="UP000501443">
    <property type="component" value="Chromosome 1"/>
</dbReference>
<dbReference type="RefSeq" id="WP_171801471.1">
    <property type="nucleotide sequence ID" value="NZ_CP053541.1"/>
</dbReference>
<dbReference type="AlphaFoldDB" id="A0AAE7DW91"/>
<accession>A0AAE7DW91</accession>
<evidence type="ECO:0008006" key="3">
    <source>
        <dbReference type="Google" id="ProtNLM"/>
    </source>
</evidence>
<sequence>MLYIGKASLQDLGYRLSSYFVYSGDRQSAVPKKGHTWSKQPTSVVTWAVPREYFFEATALEEYLIFNLKDHLPDNTVGKSS</sequence>
<protein>
    <recommendedName>
        <fullName evidence="3">GIY-YIG domain-containing protein</fullName>
    </recommendedName>
</protein>
<name>A0AAE7DW91_9VIBR</name>
<reference evidence="1 2" key="1">
    <citation type="submission" date="2020-05" db="EMBL/GenBank/DDBJ databases">
        <title>First description outside Europe of the emergent pathogen for shellfish aquaculture Vibrio europaeus.</title>
        <authorList>
            <person name="Dubert J."/>
            <person name="Rojas R."/>
        </authorList>
    </citation>
    <scope>NUCLEOTIDE SEQUENCE [LARGE SCALE GENOMIC DNA]</scope>
    <source>
        <strain evidence="1 2">NPI-1</strain>
    </source>
</reference>
<evidence type="ECO:0000313" key="1">
    <source>
        <dbReference type="EMBL" id="QJY36038.1"/>
    </source>
</evidence>
<proteinExistence type="predicted"/>
<gene>
    <name evidence="1" type="ORF">HOO69_05205</name>
</gene>
<dbReference type="EMBL" id="CP053541">
    <property type="protein sequence ID" value="QJY36038.1"/>
    <property type="molecule type" value="Genomic_DNA"/>
</dbReference>